<keyword evidence="3" id="KW-1185">Reference proteome</keyword>
<name>A0A1I4N9R6_9BACI</name>
<accession>A0A1I4N9R6</accession>
<proteinExistence type="predicted"/>
<keyword evidence="1" id="KW-1133">Transmembrane helix</keyword>
<dbReference type="STRING" id="334253.SAMN04487943_10838"/>
<dbReference type="Proteomes" id="UP000198565">
    <property type="component" value="Unassembled WGS sequence"/>
</dbReference>
<organism evidence="2 3">
    <name type="scientific">Gracilibacillus orientalis</name>
    <dbReference type="NCBI Taxonomy" id="334253"/>
    <lineage>
        <taxon>Bacteria</taxon>
        <taxon>Bacillati</taxon>
        <taxon>Bacillota</taxon>
        <taxon>Bacilli</taxon>
        <taxon>Bacillales</taxon>
        <taxon>Bacillaceae</taxon>
        <taxon>Gracilibacillus</taxon>
    </lineage>
</organism>
<evidence type="ECO:0000256" key="1">
    <source>
        <dbReference type="SAM" id="Phobius"/>
    </source>
</evidence>
<feature type="transmembrane region" description="Helical" evidence="1">
    <location>
        <begin position="69"/>
        <end position="88"/>
    </location>
</feature>
<evidence type="ECO:0000313" key="3">
    <source>
        <dbReference type="Proteomes" id="UP000198565"/>
    </source>
</evidence>
<dbReference type="OrthoDB" id="2193366at2"/>
<dbReference type="EMBL" id="FOTR01000008">
    <property type="protein sequence ID" value="SFM12020.1"/>
    <property type="molecule type" value="Genomic_DNA"/>
</dbReference>
<sequence>MKKRAKWFGGVFFLIAVAFLLLQVGSLIVQSHYQAEYIDNGLFYIFNIIIVISLGLSLLSILSLKKMGNVILVTIASLIIIANSYLMYQSNQDIKNITSISPDTKQIFSLKKNTNTGEATYYRSYYRILGRPKEALPSPIDKEGDLMWLADDIAVFTYRDKQQQMQQFVGTYGDRKDSSSYSYVGAQIYGQWEDENTAITVNQEGITINRQLFEWDQTQQYGTLAIVLSDNAEAKWTIALGDDFFFDENNAEPPTGEIILYEATTKDTEAISLQYEGNAYSMIQ</sequence>
<gene>
    <name evidence="2" type="ORF">SAMN04487943_10838</name>
</gene>
<keyword evidence="1" id="KW-0812">Transmembrane</keyword>
<protein>
    <submittedName>
        <fullName evidence="2">Uncharacterized protein</fullName>
    </submittedName>
</protein>
<dbReference type="RefSeq" id="WP_091484384.1">
    <property type="nucleotide sequence ID" value="NZ_FOTR01000008.1"/>
</dbReference>
<evidence type="ECO:0000313" key="2">
    <source>
        <dbReference type="EMBL" id="SFM12020.1"/>
    </source>
</evidence>
<dbReference type="AlphaFoldDB" id="A0A1I4N9R6"/>
<keyword evidence="1" id="KW-0472">Membrane</keyword>
<reference evidence="3" key="1">
    <citation type="submission" date="2016-10" db="EMBL/GenBank/DDBJ databases">
        <authorList>
            <person name="Varghese N."/>
            <person name="Submissions S."/>
        </authorList>
    </citation>
    <scope>NUCLEOTIDE SEQUENCE [LARGE SCALE GENOMIC DNA]</scope>
    <source>
        <strain evidence="3">CGMCC 1.4250</strain>
    </source>
</reference>
<feature type="transmembrane region" description="Helical" evidence="1">
    <location>
        <begin position="42"/>
        <end position="62"/>
    </location>
</feature>